<name>A0A0L0NJS9_TOLOC</name>
<accession>A0A0L0NJS9</accession>
<sequence length="90" mass="10003">MYKDYPGQVLFILLRNTGSTDSGTSCLPDDLTHLDIVKGQCLNGFASQNLTFKEQGLPLGLGDGGSMAGRFGSPVVLRWWRLWQRPFSRL</sequence>
<gene>
    <name evidence="1" type="ORF">TOPH_01231</name>
</gene>
<dbReference type="Proteomes" id="UP000036947">
    <property type="component" value="Unassembled WGS sequence"/>
</dbReference>
<dbReference type="AlphaFoldDB" id="A0A0L0NJS9"/>
<protein>
    <submittedName>
        <fullName evidence="1">Uncharacterized protein</fullName>
    </submittedName>
</protein>
<dbReference type="STRING" id="1163406.A0A0L0NJS9"/>
<reference evidence="1 2" key="1">
    <citation type="journal article" date="2015" name="BMC Genomics">
        <title>The genome of the truffle-parasite Tolypocladium ophioglossoides and the evolution of antifungal peptaibiotics.</title>
        <authorList>
            <person name="Quandt C.A."/>
            <person name="Bushley K.E."/>
            <person name="Spatafora J.W."/>
        </authorList>
    </citation>
    <scope>NUCLEOTIDE SEQUENCE [LARGE SCALE GENOMIC DNA]</scope>
    <source>
        <strain evidence="1 2">CBS 100239</strain>
    </source>
</reference>
<evidence type="ECO:0000313" key="2">
    <source>
        <dbReference type="Proteomes" id="UP000036947"/>
    </source>
</evidence>
<dbReference type="OrthoDB" id="414243at2759"/>
<dbReference type="EMBL" id="LFRF01000002">
    <property type="protein sequence ID" value="KND94289.1"/>
    <property type="molecule type" value="Genomic_DNA"/>
</dbReference>
<organism evidence="1 2">
    <name type="scientific">Tolypocladium ophioglossoides (strain CBS 100239)</name>
    <name type="common">Snaketongue truffleclub</name>
    <name type="synonym">Elaphocordyceps ophioglossoides</name>
    <dbReference type="NCBI Taxonomy" id="1163406"/>
    <lineage>
        <taxon>Eukaryota</taxon>
        <taxon>Fungi</taxon>
        <taxon>Dikarya</taxon>
        <taxon>Ascomycota</taxon>
        <taxon>Pezizomycotina</taxon>
        <taxon>Sordariomycetes</taxon>
        <taxon>Hypocreomycetidae</taxon>
        <taxon>Hypocreales</taxon>
        <taxon>Ophiocordycipitaceae</taxon>
        <taxon>Tolypocladium</taxon>
    </lineage>
</organism>
<evidence type="ECO:0000313" key="1">
    <source>
        <dbReference type="EMBL" id="KND94289.1"/>
    </source>
</evidence>
<proteinExistence type="predicted"/>
<keyword evidence="2" id="KW-1185">Reference proteome</keyword>
<comment type="caution">
    <text evidence="1">The sequence shown here is derived from an EMBL/GenBank/DDBJ whole genome shotgun (WGS) entry which is preliminary data.</text>
</comment>